<feature type="non-terminal residue" evidence="3">
    <location>
        <position position="56"/>
    </location>
</feature>
<dbReference type="Proteomes" id="UP000663873">
    <property type="component" value="Unassembled WGS sequence"/>
</dbReference>
<protein>
    <submittedName>
        <fullName evidence="3">Uncharacterized protein</fullName>
    </submittedName>
</protein>
<evidence type="ECO:0000313" key="4">
    <source>
        <dbReference type="Proteomes" id="UP000663873"/>
    </source>
</evidence>
<feature type="region of interest" description="Disordered" evidence="1">
    <location>
        <begin position="1"/>
        <end position="56"/>
    </location>
</feature>
<organism evidence="3 4">
    <name type="scientific">Rotaria socialis</name>
    <dbReference type="NCBI Taxonomy" id="392032"/>
    <lineage>
        <taxon>Eukaryota</taxon>
        <taxon>Metazoa</taxon>
        <taxon>Spiralia</taxon>
        <taxon>Gnathifera</taxon>
        <taxon>Rotifera</taxon>
        <taxon>Eurotatoria</taxon>
        <taxon>Bdelloidea</taxon>
        <taxon>Philodinida</taxon>
        <taxon>Philodinidae</taxon>
        <taxon>Rotaria</taxon>
    </lineage>
</organism>
<name>A0A821UHH3_9BILA</name>
<sequence length="56" mass="6078">MNNNGPITMLYKIPPPPFSPSSSSSSLSTETTLRVSSPEPEDRPGESLKPLYITEV</sequence>
<reference evidence="3" key="1">
    <citation type="submission" date="2021-02" db="EMBL/GenBank/DDBJ databases">
        <authorList>
            <person name="Nowell W R."/>
        </authorList>
    </citation>
    <scope>NUCLEOTIDE SEQUENCE</scope>
</reference>
<evidence type="ECO:0000313" key="2">
    <source>
        <dbReference type="EMBL" id="CAF4889972.1"/>
    </source>
</evidence>
<proteinExistence type="predicted"/>
<gene>
    <name evidence="2" type="ORF">UJA718_LOCUS45048</name>
    <name evidence="3" type="ORF">UJA718_LOCUS45054</name>
</gene>
<accession>A0A821UHH3</accession>
<comment type="caution">
    <text evidence="3">The sequence shown here is derived from an EMBL/GenBank/DDBJ whole genome shotgun (WGS) entry which is preliminary data.</text>
</comment>
<evidence type="ECO:0000256" key="1">
    <source>
        <dbReference type="SAM" id="MobiDB-lite"/>
    </source>
</evidence>
<feature type="non-terminal residue" evidence="3">
    <location>
        <position position="1"/>
    </location>
</feature>
<dbReference type="EMBL" id="CAJOBP010073094">
    <property type="protein sequence ID" value="CAF4889972.1"/>
    <property type="molecule type" value="Genomic_DNA"/>
</dbReference>
<dbReference type="AlphaFoldDB" id="A0A821UHH3"/>
<evidence type="ECO:0000313" key="3">
    <source>
        <dbReference type="EMBL" id="CAF4890114.1"/>
    </source>
</evidence>
<dbReference type="EMBL" id="CAJOBP010073142">
    <property type="protein sequence ID" value="CAF4890114.1"/>
    <property type="molecule type" value="Genomic_DNA"/>
</dbReference>
<keyword evidence="4" id="KW-1185">Reference proteome</keyword>